<dbReference type="EMBL" id="JBCLYO010000006">
    <property type="protein sequence ID" value="KAL0087836.1"/>
    <property type="molecule type" value="Genomic_DNA"/>
</dbReference>
<keyword evidence="1" id="KW-0812">Transmembrane</keyword>
<keyword evidence="3" id="KW-1185">Reference proteome</keyword>
<feature type="transmembrane region" description="Helical" evidence="1">
    <location>
        <begin position="37"/>
        <end position="60"/>
    </location>
</feature>
<organism evidence="2 3">
    <name type="scientific">Phycomyces blakesleeanus</name>
    <dbReference type="NCBI Taxonomy" id="4837"/>
    <lineage>
        <taxon>Eukaryota</taxon>
        <taxon>Fungi</taxon>
        <taxon>Fungi incertae sedis</taxon>
        <taxon>Mucoromycota</taxon>
        <taxon>Mucoromycotina</taxon>
        <taxon>Mucoromycetes</taxon>
        <taxon>Mucorales</taxon>
        <taxon>Phycomycetaceae</taxon>
        <taxon>Phycomyces</taxon>
    </lineage>
</organism>
<reference evidence="2 3" key="1">
    <citation type="submission" date="2024-04" db="EMBL/GenBank/DDBJ databases">
        <title>Symmetric and asymmetric DNA N6-adenine methylation regulates different biological responses in Mucorales.</title>
        <authorList>
            <consortium name="Lawrence Berkeley National Laboratory"/>
            <person name="Lax C."/>
            <person name="Mondo S.J."/>
            <person name="Osorio-Concepcion M."/>
            <person name="Muszewska A."/>
            <person name="Corrochano-Luque M."/>
            <person name="Gutierrez G."/>
            <person name="Riley R."/>
            <person name="Lipzen A."/>
            <person name="Guo J."/>
            <person name="Hundley H."/>
            <person name="Amirebrahimi M."/>
            <person name="Ng V."/>
            <person name="Lorenzo-Gutierrez D."/>
            <person name="Binder U."/>
            <person name="Yang J."/>
            <person name="Song Y."/>
            <person name="Canovas D."/>
            <person name="Navarro E."/>
            <person name="Freitag M."/>
            <person name="Gabaldon T."/>
            <person name="Grigoriev I.V."/>
            <person name="Corrochano L.M."/>
            <person name="Nicolas F.E."/>
            <person name="Garre V."/>
        </authorList>
    </citation>
    <scope>NUCLEOTIDE SEQUENCE [LARGE SCALE GENOMIC DNA]</scope>
    <source>
        <strain evidence="2 3">L51</strain>
    </source>
</reference>
<protein>
    <submittedName>
        <fullName evidence="2">Uncharacterized protein</fullName>
    </submittedName>
</protein>
<evidence type="ECO:0000256" key="1">
    <source>
        <dbReference type="SAM" id="Phobius"/>
    </source>
</evidence>
<sequence>MVYAYDKEQKWDLLAMIFIYLFLLTSSNNRVTNNYTRLFICCLLVFIFCVLTWACSNTYYRLHTWSITLR</sequence>
<gene>
    <name evidence="2" type="ORF">J3Q64DRAFT_1734761</name>
</gene>
<evidence type="ECO:0000313" key="3">
    <source>
        <dbReference type="Proteomes" id="UP001448207"/>
    </source>
</evidence>
<accession>A0ABR3B2N9</accession>
<keyword evidence="1" id="KW-0472">Membrane</keyword>
<proteinExistence type="predicted"/>
<evidence type="ECO:0000313" key="2">
    <source>
        <dbReference type="EMBL" id="KAL0087836.1"/>
    </source>
</evidence>
<feature type="transmembrane region" description="Helical" evidence="1">
    <location>
        <begin position="12"/>
        <end position="31"/>
    </location>
</feature>
<name>A0ABR3B2N9_PHYBL</name>
<comment type="caution">
    <text evidence="2">The sequence shown here is derived from an EMBL/GenBank/DDBJ whole genome shotgun (WGS) entry which is preliminary data.</text>
</comment>
<dbReference type="Proteomes" id="UP001448207">
    <property type="component" value="Unassembled WGS sequence"/>
</dbReference>
<keyword evidence="1" id="KW-1133">Transmembrane helix</keyword>